<evidence type="ECO:0000313" key="2">
    <source>
        <dbReference type="EMBL" id="QIS15771.1"/>
    </source>
</evidence>
<dbReference type="EMBL" id="CP046172">
    <property type="protein sequence ID" value="QIS15771.1"/>
    <property type="molecule type" value="Genomic_DNA"/>
</dbReference>
<gene>
    <name evidence="2" type="ORF">F5544_39765</name>
</gene>
<dbReference type="Proteomes" id="UP000503540">
    <property type="component" value="Chromosome"/>
</dbReference>
<organism evidence="2 3">
    <name type="scientific">Nocardia arthritidis</name>
    <dbReference type="NCBI Taxonomy" id="228602"/>
    <lineage>
        <taxon>Bacteria</taxon>
        <taxon>Bacillati</taxon>
        <taxon>Actinomycetota</taxon>
        <taxon>Actinomycetes</taxon>
        <taxon>Mycobacteriales</taxon>
        <taxon>Nocardiaceae</taxon>
        <taxon>Nocardia</taxon>
    </lineage>
</organism>
<dbReference type="InterPro" id="IPR023286">
    <property type="entry name" value="ABATE_dom_sf"/>
</dbReference>
<feature type="domain" description="Zinc finger CGNR" evidence="1">
    <location>
        <begin position="139"/>
        <end position="181"/>
    </location>
</feature>
<sequence length="184" mass="19966">MVTRVTKAAELVNAVVPGESRGRAFPPAGDDEQLRDRVNGMITAAYRITVDVAEATELARAAEQLREVFGAVDAGDMDSAAARINAMVTEYGARPTLIRRGDEPWHLHFHDPDAPVVMGIVASFAGGFAYLLGTEYAERVGVCSAEHCDRVYMDVSRNGTKRFCSTACQNRTKTAAFRARRADG</sequence>
<dbReference type="InterPro" id="IPR021005">
    <property type="entry name" value="Znf_CGNR"/>
</dbReference>
<dbReference type="Pfam" id="PF07336">
    <property type="entry name" value="ABATE"/>
    <property type="match status" value="1"/>
</dbReference>
<evidence type="ECO:0000313" key="3">
    <source>
        <dbReference type="Proteomes" id="UP000503540"/>
    </source>
</evidence>
<dbReference type="PANTHER" id="PTHR35525:SF3">
    <property type="entry name" value="BLL6575 PROTEIN"/>
    <property type="match status" value="1"/>
</dbReference>
<name>A0A6G9YRI4_9NOCA</name>
<dbReference type="SUPFAM" id="SSF160904">
    <property type="entry name" value="Jann2411-like"/>
    <property type="match status" value="1"/>
</dbReference>
<dbReference type="InterPro" id="IPR010852">
    <property type="entry name" value="ABATE"/>
</dbReference>
<protein>
    <submittedName>
        <fullName evidence="2">CGNR zinc finger domain-containing protein</fullName>
    </submittedName>
</protein>
<accession>A0A6G9YRI4</accession>
<evidence type="ECO:0000259" key="1">
    <source>
        <dbReference type="Pfam" id="PF11706"/>
    </source>
</evidence>
<reference evidence="2 3" key="1">
    <citation type="journal article" date="2019" name="ACS Chem. Biol.">
        <title>Identification and Mobilization of a Cryptic Antibiotic Biosynthesis Gene Locus from a Human-Pathogenic Nocardia Isolate.</title>
        <authorList>
            <person name="Herisse M."/>
            <person name="Ishida K."/>
            <person name="Porter J.L."/>
            <person name="Howden B."/>
            <person name="Hertweck C."/>
            <person name="Stinear T.P."/>
            <person name="Pidot S.J."/>
        </authorList>
    </citation>
    <scope>NUCLEOTIDE SEQUENCE [LARGE SCALE GENOMIC DNA]</scope>
    <source>
        <strain evidence="2 3">AUSMDU00012717</strain>
    </source>
</reference>
<proteinExistence type="predicted"/>
<dbReference type="Pfam" id="PF11706">
    <property type="entry name" value="zf-CGNR"/>
    <property type="match status" value="1"/>
</dbReference>
<keyword evidence="3" id="KW-1185">Reference proteome</keyword>
<dbReference type="KEGG" id="nah:F5544_39765"/>
<dbReference type="AlphaFoldDB" id="A0A6G9YRI4"/>
<dbReference type="PANTHER" id="PTHR35525">
    <property type="entry name" value="BLL6575 PROTEIN"/>
    <property type="match status" value="1"/>
</dbReference>
<dbReference type="Gene3D" id="1.10.3300.10">
    <property type="entry name" value="Jann2411-like domain"/>
    <property type="match status" value="1"/>
</dbReference>